<name>A0AAE3QX44_9BACT</name>
<dbReference type="Proteomes" id="UP001241110">
    <property type="component" value="Unassembled WGS sequence"/>
</dbReference>
<proteinExistence type="predicted"/>
<evidence type="ECO:0000313" key="2">
    <source>
        <dbReference type="Proteomes" id="UP001241110"/>
    </source>
</evidence>
<protein>
    <submittedName>
        <fullName evidence="1">Uncharacterized protein</fullName>
    </submittedName>
</protein>
<accession>A0AAE3QX44</accession>
<evidence type="ECO:0000313" key="1">
    <source>
        <dbReference type="EMBL" id="MDJ1485135.1"/>
    </source>
</evidence>
<gene>
    <name evidence="1" type="ORF">QNI16_31845</name>
</gene>
<sequence>MGIKKTRHIDVEVAKENYNSLINKLFPIIKPIFNFKGKLDLSQHDPTEQTPSLLAYLLDCKIAIEDNENAKYFCADDILTKQVIIEEDGLMRFWGIIYWLDTPHEYEINKTGQDPFYAELRIINNRLKIERMKCGDYNLTNVDRYWWFDMEMDWIYEFED</sequence>
<dbReference type="AlphaFoldDB" id="A0AAE3QX44"/>
<comment type="caution">
    <text evidence="1">The sequence shown here is derived from an EMBL/GenBank/DDBJ whole genome shotgun (WGS) entry which is preliminary data.</text>
</comment>
<organism evidence="1 2">
    <name type="scientific">Xanthocytophaga flava</name>
    <dbReference type="NCBI Taxonomy" id="3048013"/>
    <lineage>
        <taxon>Bacteria</taxon>
        <taxon>Pseudomonadati</taxon>
        <taxon>Bacteroidota</taxon>
        <taxon>Cytophagia</taxon>
        <taxon>Cytophagales</taxon>
        <taxon>Rhodocytophagaceae</taxon>
        <taxon>Xanthocytophaga</taxon>
    </lineage>
</organism>
<dbReference type="EMBL" id="JASJOS010000018">
    <property type="protein sequence ID" value="MDJ1485135.1"/>
    <property type="molecule type" value="Genomic_DNA"/>
</dbReference>
<dbReference type="RefSeq" id="WP_313987269.1">
    <property type="nucleotide sequence ID" value="NZ_JASJOS010000018.1"/>
</dbReference>
<reference evidence="1" key="1">
    <citation type="submission" date="2023-05" db="EMBL/GenBank/DDBJ databases">
        <authorList>
            <person name="Zhang X."/>
        </authorList>
    </citation>
    <scope>NUCLEOTIDE SEQUENCE</scope>
    <source>
        <strain evidence="1">YF14B1</strain>
    </source>
</reference>